<feature type="region of interest" description="Disordered" evidence="1">
    <location>
        <begin position="383"/>
        <end position="428"/>
    </location>
</feature>
<evidence type="ECO:0000313" key="4">
    <source>
        <dbReference type="Proteomes" id="UP000631114"/>
    </source>
</evidence>
<protein>
    <recommendedName>
        <fullName evidence="2">Retrotransposon gag domain-containing protein</fullName>
    </recommendedName>
</protein>
<organism evidence="3 4">
    <name type="scientific">Coptis chinensis</name>
    <dbReference type="NCBI Taxonomy" id="261450"/>
    <lineage>
        <taxon>Eukaryota</taxon>
        <taxon>Viridiplantae</taxon>
        <taxon>Streptophyta</taxon>
        <taxon>Embryophyta</taxon>
        <taxon>Tracheophyta</taxon>
        <taxon>Spermatophyta</taxon>
        <taxon>Magnoliopsida</taxon>
        <taxon>Ranunculales</taxon>
        <taxon>Ranunculaceae</taxon>
        <taxon>Coptidoideae</taxon>
        <taxon>Coptis</taxon>
    </lineage>
</organism>
<accession>A0A835I114</accession>
<sequence length="449" mass="52182">MGRAQTISQTNGQNSQQHPVVSQRSTQHRMIPVNATHASNIPQNVVEDVPESSRHPQQVQPNLDELQLEILRLTAENERLRNARGKRPRIPSPDSSEQHSSAPRRHRNATDDRREPVPPAQSNVNFDSHGHRHRVLTPPPYAHRYRPTHSHRHDFPEESNVGLDRRTVEDIVARAIKGRSTRNDQIRDLVVMGFQCYPFSDYICNYRRPTNFKKPDFEMYDEENGDPYTHLFYYRSQMAMENDDALLCKLFPATLKGDDLVWFNSLTSKSIRNFPELAKKFVDHYQYNCEIKQDSATLFNLTKNSGESIRDFRKRFQTLLNVTDPPSDQFIIQAFKDAIGYDRSGLYNSLTRQPPFSKSELFDRAEEFARVEDDLKARQLREENLQKNKKESGRNSSNYKGQDRNKQNNFQSGQNSKPTQTNKEEKIFTPLSMKLSEVYKRIKGLKSSL</sequence>
<dbReference type="InterPro" id="IPR005162">
    <property type="entry name" value="Retrotrans_gag_dom"/>
</dbReference>
<dbReference type="Proteomes" id="UP000631114">
    <property type="component" value="Unassembled WGS sequence"/>
</dbReference>
<dbReference type="EMBL" id="JADFTS010000004">
    <property type="protein sequence ID" value="KAF9608684.1"/>
    <property type="molecule type" value="Genomic_DNA"/>
</dbReference>
<reference evidence="3 4" key="1">
    <citation type="submission" date="2020-10" db="EMBL/GenBank/DDBJ databases">
        <title>The Coptis chinensis genome and diversification of protoberbering-type alkaloids.</title>
        <authorList>
            <person name="Wang B."/>
            <person name="Shu S."/>
            <person name="Song C."/>
            <person name="Liu Y."/>
        </authorList>
    </citation>
    <scope>NUCLEOTIDE SEQUENCE [LARGE SCALE GENOMIC DNA]</scope>
    <source>
        <strain evidence="3">HL-2020</strain>
        <tissue evidence="3">Leaf</tissue>
    </source>
</reference>
<feature type="region of interest" description="Disordered" evidence="1">
    <location>
        <begin position="1"/>
        <end position="27"/>
    </location>
</feature>
<evidence type="ECO:0000259" key="2">
    <source>
        <dbReference type="Pfam" id="PF03732"/>
    </source>
</evidence>
<name>A0A835I114_9MAGN</name>
<gene>
    <name evidence="3" type="ORF">IFM89_010468</name>
</gene>
<keyword evidence="4" id="KW-1185">Reference proteome</keyword>
<feature type="region of interest" description="Disordered" evidence="1">
    <location>
        <begin position="77"/>
        <end position="132"/>
    </location>
</feature>
<dbReference type="AlphaFoldDB" id="A0A835I114"/>
<dbReference type="OrthoDB" id="1740536at2759"/>
<proteinExistence type="predicted"/>
<comment type="caution">
    <text evidence="3">The sequence shown here is derived from an EMBL/GenBank/DDBJ whole genome shotgun (WGS) entry which is preliminary data.</text>
</comment>
<dbReference type="Pfam" id="PF03732">
    <property type="entry name" value="Retrotrans_gag"/>
    <property type="match status" value="1"/>
</dbReference>
<feature type="compositionally biased region" description="Polar residues" evidence="1">
    <location>
        <begin position="1"/>
        <end position="25"/>
    </location>
</feature>
<evidence type="ECO:0000256" key="1">
    <source>
        <dbReference type="SAM" id="MobiDB-lite"/>
    </source>
</evidence>
<dbReference type="PANTHER" id="PTHR33223:SF8">
    <property type="entry name" value="OS04G0172440 PROTEIN"/>
    <property type="match status" value="1"/>
</dbReference>
<dbReference type="PANTHER" id="PTHR33223">
    <property type="entry name" value="CCHC-TYPE DOMAIN-CONTAINING PROTEIN"/>
    <property type="match status" value="1"/>
</dbReference>
<evidence type="ECO:0000313" key="3">
    <source>
        <dbReference type="EMBL" id="KAF9608684.1"/>
    </source>
</evidence>
<feature type="compositionally biased region" description="Polar residues" evidence="1">
    <location>
        <begin position="407"/>
        <end position="421"/>
    </location>
</feature>
<feature type="domain" description="Retrotransposon gag" evidence="2">
    <location>
        <begin position="249"/>
        <end position="335"/>
    </location>
</feature>
<feature type="compositionally biased region" description="Basic and acidic residues" evidence="1">
    <location>
        <begin position="383"/>
        <end position="393"/>
    </location>
</feature>